<dbReference type="Gene3D" id="2.60.40.1120">
    <property type="entry name" value="Carboxypeptidase-like, regulatory domain"/>
    <property type="match status" value="1"/>
</dbReference>
<evidence type="ECO:0000313" key="7">
    <source>
        <dbReference type="Proteomes" id="UP000745859"/>
    </source>
</evidence>
<dbReference type="InterPro" id="IPR041700">
    <property type="entry name" value="OMP_b-brl_3"/>
</dbReference>
<feature type="domain" description="Outer membrane protein beta-barrel" evidence="5">
    <location>
        <begin position="360"/>
        <end position="767"/>
    </location>
</feature>
<evidence type="ECO:0000259" key="5">
    <source>
        <dbReference type="Pfam" id="PF14905"/>
    </source>
</evidence>
<comment type="subcellular location">
    <subcellularLocation>
        <location evidence="1">Cell outer membrane</location>
    </subcellularLocation>
</comment>
<evidence type="ECO:0000256" key="1">
    <source>
        <dbReference type="ARBA" id="ARBA00004442"/>
    </source>
</evidence>
<evidence type="ECO:0000256" key="3">
    <source>
        <dbReference type="ARBA" id="ARBA00023237"/>
    </source>
</evidence>
<keyword evidence="2" id="KW-0472">Membrane</keyword>
<proteinExistence type="predicted"/>
<dbReference type="PANTHER" id="PTHR40980">
    <property type="entry name" value="PLUG DOMAIN-CONTAINING PROTEIN"/>
    <property type="match status" value="1"/>
</dbReference>
<protein>
    <submittedName>
        <fullName evidence="6">Outer membrane receptor protein involved in Fe transport</fullName>
    </submittedName>
</protein>
<dbReference type="InterPro" id="IPR037066">
    <property type="entry name" value="Plug_dom_sf"/>
</dbReference>
<dbReference type="RefSeq" id="WP_167184162.1">
    <property type="nucleotide sequence ID" value="NZ_JAASQL010000001.1"/>
</dbReference>
<sequence>MNKFIFFISLLVFQFSFSQQKQLFGTIINKNTQESVPFVTIYIKNSQETKTSLADENGAFLAKNLTKAKYNLVVQAIGYKPYQQDISFANKQRLDLGKIYLEEDIQALDAVVIRAETTSIEQKIDRLVIKVGKDLTNVGTDAASVLNNVQSVAVDQQTGELSLRGNSNVKVLIDGKPTNIPTDQLIKQLPANAIKNIELITNPSAKYSPEGNSGIINIELVKDNRSGFNGSVNTSGTYGRNFRGNAGGNFNYKVKNVNFFANYNFRGGQDDIKGTITRNDNEQKTYGLNNRNNHFVKFGSDIDLDKKTSISLFTVQNFNELDYRNNTKITDVVTGDLTNNSVFDLNRKPRSQTYDASLHKKFEDKKHTLDFGVSYNINKSPEDSDWIDFLKPSDNQEYNYTEIIDSESKRWIVNLDYAKPINESIFIETGLDFRNWINEKSNLSTQLVNNSQDDLTTKGFNDFDVNRKIYAGYVNYRQQIGKLGLQAGVRAEFYDLEATFNADVDNQNDLVTDDIFSVYPSFFATYELTKKDQLQASYSRRVDRPSIKQLNPIRTWGTPLLISQGNPKLQQQFTNSVEFRYSRKVKGGNVSLTGFYRRINDFISRNMSEDTQVEDRILLSYDNFDTADNYGIELAAYLKFTSWWNFNGSTDLYYQQQQGIVNNQITSVDNVLFNFRISNKFIVGKKLSLQMNQMYRGRNENIQRIRKPMFMTNLGASYKVLNNNGTFSLGFSDVFNSFRAKFDIENPISQKGEFNWESQNITLGFTYNFGNQFKQKQKPKRPGEDSDVGGGGVF</sequence>
<keyword evidence="6" id="KW-0675">Receptor</keyword>
<dbReference type="Pfam" id="PF14905">
    <property type="entry name" value="OMP_b-brl_3"/>
    <property type="match status" value="1"/>
</dbReference>
<keyword evidence="7" id="KW-1185">Reference proteome</keyword>
<name>A0ABX0U839_9FLAO</name>
<accession>A0ABX0U839</accession>
<dbReference type="InterPro" id="IPR008969">
    <property type="entry name" value="CarboxyPept-like_regulatory"/>
</dbReference>
<dbReference type="EMBL" id="JAASQL010000001">
    <property type="protein sequence ID" value="NIJ44343.1"/>
    <property type="molecule type" value="Genomic_DNA"/>
</dbReference>
<comment type="caution">
    <text evidence="6">The sequence shown here is derived from an EMBL/GenBank/DDBJ whole genome shotgun (WGS) entry which is preliminary data.</text>
</comment>
<keyword evidence="3" id="KW-0998">Cell outer membrane</keyword>
<dbReference type="Gene3D" id="2.170.130.10">
    <property type="entry name" value="TonB-dependent receptor, plug domain"/>
    <property type="match status" value="1"/>
</dbReference>
<evidence type="ECO:0000256" key="2">
    <source>
        <dbReference type="ARBA" id="ARBA00023136"/>
    </source>
</evidence>
<dbReference type="SUPFAM" id="SSF49464">
    <property type="entry name" value="Carboxypeptidase regulatory domain-like"/>
    <property type="match status" value="1"/>
</dbReference>
<reference evidence="6 7" key="1">
    <citation type="submission" date="2020-03" db="EMBL/GenBank/DDBJ databases">
        <title>Genomic Encyclopedia of Type Strains, Phase IV (KMG-IV): sequencing the most valuable type-strain genomes for metagenomic binning, comparative biology and taxonomic classification.</title>
        <authorList>
            <person name="Goeker M."/>
        </authorList>
    </citation>
    <scope>NUCLEOTIDE SEQUENCE [LARGE SCALE GENOMIC DNA]</scope>
    <source>
        <strain evidence="6 7">DSM 101599</strain>
    </source>
</reference>
<dbReference type="InterPro" id="IPR036942">
    <property type="entry name" value="Beta-barrel_TonB_sf"/>
</dbReference>
<organism evidence="6 7">
    <name type="scientific">Wenyingzhuangia heitensis</name>
    <dbReference type="NCBI Taxonomy" id="1487859"/>
    <lineage>
        <taxon>Bacteria</taxon>
        <taxon>Pseudomonadati</taxon>
        <taxon>Bacteroidota</taxon>
        <taxon>Flavobacteriia</taxon>
        <taxon>Flavobacteriales</taxon>
        <taxon>Flavobacteriaceae</taxon>
        <taxon>Wenyingzhuangia</taxon>
    </lineage>
</organism>
<dbReference type="SUPFAM" id="SSF56935">
    <property type="entry name" value="Porins"/>
    <property type="match status" value="1"/>
</dbReference>
<feature type="region of interest" description="Disordered" evidence="4">
    <location>
        <begin position="773"/>
        <end position="794"/>
    </location>
</feature>
<dbReference type="Proteomes" id="UP000745859">
    <property type="component" value="Unassembled WGS sequence"/>
</dbReference>
<dbReference type="PANTHER" id="PTHR40980:SF4">
    <property type="entry name" value="TONB-DEPENDENT RECEPTOR-LIKE BETA-BARREL DOMAIN-CONTAINING PROTEIN"/>
    <property type="match status" value="1"/>
</dbReference>
<dbReference type="Gene3D" id="2.40.170.20">
    <property type="entry name" value="TonB-dependent receptor, beta-barrel domain"/>
    <property type="match status" value="1"/>
</dbReference>
<evidence type="ECO:0000313" key="6">
    <source>
        <dbReference type="EMBL" id="NIJ44343.1"/>
    </source>
</evidence>
<evidence type="ECO:0000256" key="4">
    <source>
        <dbReference type="SAM" id="MobiDB-lite"/>
    </source>
</evidence>
<dbReference type="Pfam" id="PF13715">
    <property type="entry name" value="CarbopepD_reg_2"/>
    <property type="match status" value="1"/>
</dbReference>
<gene>
    <name evidence="6" type="ORF">FHR24_000782</name>
</gene>